<evidence type="ECO:0000259" key="9">
    <source>
        <dbReference type="Pfam" id="PF02320"/>
    </source>
</evidence>
<dbReference type="SUPFAM" id="SSF81531">
    <property type="entry name" value="Non-heme 11 kDa protein of cytochrome bc1 complex (Ubiquinol-cytochrome c reductase)"/>
    <property type="match status" value="1"/>
</dbReference>
<evidence type="ECO:0000256" key="4">
    <source>
        <dbReference type="ARBA" id="ARBA00022660"/>
    </source>
</evidence>
<feature type="domain" description="Ubiquinol-cytochrome C reductase hinge" evidence="9">
    <location>
        <begin position="28"/>
        <end position="89"/>
    </location>
</feature>
<dbReference type="InterPro" id="IPR003422">
    <property type="entry name" value="Cyt_b-c1_6"/>
</dbReference>
<keyword evidence="4" id="KW-0679">Respiratory chain</keyword>
<reference evidence="11" key="1">
    <citation type="submission" date="2018-07" db="EMBL/GenBank/DDBJ databases">
        <authorList>
            <person name="Quirk P.G."/>
            <person name="Krulwich T.A."/>
        </authorList>
    </citation>
    <scope>NUCLEOTIDE SEQUENCE</scope>
    <source>
        <strain evidence="11">Anand</strain>
    </source>
</reference>
<dbReference type="GO" id="GO:0005743">
    <property type="term" value="C:mitochondrial inner membrane"/>
    <property type="evidence" value="ECO:0007669"/>
    <property type="project" value="UniProtKB-SubCell"/>
</dbReference>
<evidence type="ECO:0000256" key="8">
    <source>
        <dbReference type="ARBA" id="ARBA00023136"/>
    </source>
</evidence>
<dbReference type="Gene3D" id="1.10.287.20">
    <property type="entry name" value="Ubiquinol-cytochrome C reductase hinge domain"/>
    <property type="match status" value="1"/>
</dbReference>
<organism evidence="11">
    <name type="scientific">Theileria annulata</name>
    <dbReference type="NCBI Taxonomy" id="5874"/>
    <lineage>
        <taxon>Eukaryota</taxon>
        <taxon>Sar</taxon>
        <taxon>Alveolata</taxon>
        <taxon>Apicomplexa</taxon>
        <taxon>Aconoidasida</taxon>
        <taxon>Piroplasmida</taxon>
        <taxon>Theileriidae</taxon>
        <taxon>Theileria</taxon>
    </lineage>
</organism>
<comment type="similarity">
    <text evidence="2">Belongs to the UQCRH/QCR6 family.</text>
</comment>
<keyword evidence="6" id="KW-0249">Electron transport</keyword>
<name>A0A3B0NK63_THEAN</name>
<keyword evidence="5" id="KW-0999">Mitochondrion inner membrane</keyword>
<gene>
    <name evidence="10" type="ORF">TAT_000328900</name>
    <name evidence="11" type="ORF">TAV_000328700</name>
</gene>
<dbReference type="PANTHER" id="PTHR15336">
    <property type="entry name" value="UBIQUINOL-CYTOCHROME C REDUCTASE COMPLEX 7.8 KDA PROTEIN"/>
    <property type="match status" value="1"/>
</dbReference>
<keyword evidence="7" id="KW-0496">Mitochondrion</keyword>
<evidence type="ECO:0000256" key="2">
    <source>
        <dbReference type="ARBA" id="ARBA00006498"/>
    </source>
</evidence>
<sequence>MSYPYKATFFARYPEYIPPTSEEDALTDPREKLKPACKEKCAKYTKLYDECVERVRARNEKINNGELDAEPGHCLGQHYELVSCVDNCVCFKAKLLYLGFQGPISVLEIAPIQILASHFSLFL</sequence>
<dbReference type="AlphaFoldDB" id="A0A3B0NK63"/>
<dbReference type="VEuPathDB" id="PiroplasmaDB:TA07960"/>
<dbReference type="PANTHER" id="PTHR15336:SF0">
    <property type="entry name" value="CYTOCHROME B-C1 COMPLEX SUBUNIT 6, MITOCHONDRIAL"/>
    <property type="match status" value="1"/>
</dbReference>
<evidence type="ECO:0000313" key="10">
    <source>
        <dbReference type="EMBL" id="SVP94287.1"/>
    </source>
</evidence>
<evidence type="ECO:0000256" key="6">
    <source>
        <dbReference type="ARBA" id="ARBA00022982"/>
    </source>
</evidence>
<dbReference type="Pfam" id="PF02320">
    <property type="entry name" value="UCR_hinge"/>
    <property type="match status" value="1"/>
</dbReference>
<dbReference type="EMBL" id="UIVS01000004">
    <property type="protein sequence ID" value="SVP95098.1"/>
    <property type="molecule type" value="Genomic_DNA"/>
</dbReference>
<keyword evidence="8" id="KW-0472">Membrane</keyword>
<evidence type="ECO:0000313" key="11">
    <source>
        <dbReference type="EMBL" id="SVP95098.1"/>
    </source>
</evidence>
<evidence type="ECO:0000256" key="1">
    <source>
        <dbReference type="ARBA" id="ARBA00004137"/>
    </source>
</evidence>
<dbReference type="EMBL" id="UIVT01000004">
    <property type="protein sequence ID" value="SVP94287.1"/>
    <property type="molecule type" value="Genomic_DNA"/>
</dbReference>
<evidence type="ECO:0000256" key="5">
    <source>
        <dbReference type="ARBA" id="ARBA00022792"/>
    </source>
</evidence>
<protein>
    <submittedName>
        <fullName evidence="11">Ubiquinol-cytochrome c reductase complex, subunit, putative</fullName>
    </submittedName>
</protein>
<comment type="subcellular location">
    <subcellularLocation>
        <location evidence="1">Mitochondrion inner membrane</location>
        <topology evidence="1">Peripheral membrane protein</topology>
        <orientation evidence="1">Intermembrane side</orientation>
    </subcellularLocation>
</comment>
<proteinExistence type="inferred from homology"/>
<keyword evidence="3" id="KW-0813">Transport</keyword>
<dbReference type="GO" id="GO:0006122">
    <property type="term" value="P:mitochondrial electron transport, ubiquinol to cytochrome c"/>
    <property type="evidence" value="ECO:0007669"/>
    <property type="project" value="InterPro"/>
</dbReference>
<accession>A0A3B0NK63</accession>
<dbReference type="InterPro" id="IPR023184">
    <property type="entry name" value="Ubol_cytC_Rdtase_hinge_dom"/>
</dbReference>
<evidence type="ECO:0000256" key="7">
    <source>
        <dbReference type="ARBA" id="ARBA00023128"/>
    </source>
</evidence>
<dbReference type="InterPro" id="IPR036811">
    <property type="entry name" value="Ubol_cytC_Rdtase_hinge_dom_sf"/>
</dbReference>
<evidence type="ECO:0000256" key="3">
    <source>
        <dbReference type="ARBA" id="ARBA00022448"/>
    </source>
</evidence>